<dbReference type="GO" id="GO:0005524">
    <property type="term" value="F:ATP binding"/>
    <property type="evidence" value="ECO:0007669"/>
    <property type="project" value="UniProtKB-KW"/>
</dbReference>
<comment type="subcellular location">
    <subcellularLocation>
        <location evidence="1">Cell membrane</location>
        <topology evidence="1">Multi-pass membrane protein</topology>
    </subcellularLocation>
</comment>
<evidence type="ECO:0000313" key="11">
    <source>
        <dbReference type="Proteomes" id="UP001548832"/>
    </source>
</evidence>
<dbReference type="InterPro" id="IPR017871">
    <property type="entry name" value="ABC_transporter-like_CS"/>
</dbReference>
<evidence type="ECO:0000256" key="1">
    <source>
        <dbReference type="ARBA" id="ARBA00004651"/>
    </source>
</evidence>
<feature type="transmembrane region" description="Helical" evidence="8">
    <location>
        <begin position="175"/>
        <end position="193"/>
    </location>
</feature>
<keyword evidence="6 8" id="KW-1133">Transmembrane helix</keyword>
<dbReference type="Gene3D" id="3.40.50.300">
    <property type="entry name" value="P-loop containing nucleotide triphosphate hydrolases"/>
    <property type="match status" value="1"/>
</dbReference>
<keyword evidence="7 8" id="KW-0472">Membrane</keyword>
<feature type="transmembrane region" description="Helical" evidence="8">
    <location>
        <begin position="57"/>
        <end position="80"/>
    </location>
</feature>
<dbReference type="PANTHER" id="PTHR24221:SF654">
    <property type="entry name" value="ATP-BINDING CASSETTE SUB-FAMILY B MEMBER 6"/>
    <property type="match status" value="1"/>
</dbReference>
<evidence type="ECO:0000256" key="6">
    <source>
        <dbReference type="ARBA" id="ARBA00022989"/>
    </source>
</evidence>
<dbReference type="InterPro" id="IPR036640">
    <property type="entry name" value="ABC1_TM_sf"/>
</dbReference>
<dbReference type="PROSITE" id="PS00211">
    <property type="entry name" value="ABC_TRANSPORTER_1"/>
    <property type="match status" value="1"/>
</dbReference>
<dbReference type="PANTHER" id="PTHR24221">
    <property type="entry name" value="ATP-BINDING CASSETTE SUB-FAMILY B"/>
    <property type="match status" value="1"/>
</dbReference>
<protein>
    <submittedName>
        <fullName evidence="10">ATP-binding cassette domain-containing protein</fullName>
    </submittedName>
</protein>
<evidence type="ECO:0000256" key="4">
    <source>
        <dbReference type="ARBA" id="ARBA00022741"/>
    </source>
</evidence>
<dbReference type="InterPro" id="IPR039421">
    <property type="entry name" value="Type_1_exporter"/>
</dbReference>
<dbReference type="InterPro" id="IPR003593">
    <property type="entry name" value="AAA+_ATPase"/>
</dbReference>
<dbReference type="SMART" id="SM00382">
    <property type="entry name" value="AAA"/>
    <property type="match status" value="1"/>
</dbReference>
<accession>A0ABV2DN23</accession>
<evidence type="ECO:0000256" key="2">
    <source>
        <dbReference type="ARBA" id="ARBA00005417"/>
    </source>
</evidence>
<feature type="transmembrane region" description="Helical" evidence="8">
    <location>
        <begin position="291"/>
        <end position="312"/>
    </location>
</feature>
<sequence>MNGTPASIAAGTRLGPSEKPIRNNAPWRLALVLAFAALAGSVLLTGVSMWFLGAVALAGLTPAALTFNFHVPAAFIRLFALTRTAAKYGERVVGHRAALADQVRRRSSLFAAMAAAPSVRKAGWQLGNQDRLADYLDDVEDVDYARLRVGLPSATLGVAIALLVAATLWMTPLAIVPILLLIAANLAGARFLASRVEADLARIRESRQQASRLLGAAIQAAVPLQGEHLWDRMLNQPFDGYASAQARALVLRHRQALFDMLANWLAPSAMLSVVVSAWLSGLRGEALLPPALLAFAWLAIGESVLGASRIVVAFAREKAARAALAKWPTNADGVSQGHVRERISSLTLDRLPRYAPDGRLIGRPISAAFKAGRPTVLHGASGCGKTSLLKQIAGWIEAGDGCVRGDSVGLGLDARRDMSCFCPHDATVLADTVRENLFAPNASDEELWGALNTVELEERVGAAGGLDGWITQDVLSLGEAQRLNLARAWLSDRPVVLLDEPAEHLDAEQGKRILDALLHRLRQRVVILSSHDELAPKGTATLQLQ</sequence>
<dbReference type="PROSITE" id="PS50893">
    <property type="entry name" value="ABC_TRANSPORTER_2"/>
    <property type="match status" value="1"/>
</dbReference>
<dbReference type="SUPFAM" id="SSF52540">
    <property type="entry name" value="P-loop containing nucleoside triphosphate hydrolases"/>
    <property type="match status" value="1"/>
</dbReference>
<keyword evidence="11" id="KW-1185">Reference proteome</keyword>
<comment type="caution">
    <text evidence="10">The sequence shown here is derived from an EMBL/GenBank/DDBJ whole genome shotgun (WGS) entry which is preliminary data.</text>
</comment>
<evidence type="ECO:0000256" key="5">
    <source>
        <dbReference type="ARBA" id="ARBA00022840"/>
    </source>
</evidence>
<dbReference type="InterPro" id="IPR003439">
    <property type="entry name" value="ABC_transporter-like_ATP-bd"/>
</dbReference>
<gene>
    <name evidence="10" type="ORF">ABVQ20_31595</name>
</gene>
<feature type="transmembrane region" description="Helical" evidence="8">
    <location>
        <begin position="149"/>
        <end position="169"/>
    </location>
</feature>
<evidence type="ECO:0000256" key="7">
    <source>
        <dbReference type="ARBA" id="ARBA00023136"/>
    </source>
</evidence>
<keyword evidence="4" id="KW-0547">Nucleotide-binding</keyword>
<proteinExistence type="inferred from homology"/>
<dbReference type="RefSeq" id="WP_354463614.1">
    <property type="nucleotide sequence ID" value="NZ_JBEWSZ010000004.1"/>
</dbReference>
<keyword evidence="5 10" id="KW-0067">ATP-binding</keyword>
<dbReference type="SUPFAM" id="SSF90123">
    <property type="entry name" value="ABC transporter transmembrane region"/>
    <property type="match status" value="1"/>
</dbReference>
<dbReference type="Proteomes" id="UP001548832">
    <property type="component" value="Unassembled WGS sequence"/>
</dbReference>
<feature type="transmembrane region" description="Helical" evidence="8">
    <location>
        <begin position="29"/>
        <end position="51"/>
    </location>
</feature>
<feature type="domain" description="ABC transporter" evidence="9">
    <location>
        <begin position="346"/>
        <end position="544"/>
    </location>
</feature>
<evidence type="ECO:0000256" key="3">
    <source>
        <dbReference type="ARBA" id="ARBA00022692"/>
    </source>
</evidence>
<organism evidence="10 11">
    <name type="scientific">Mesorhizobium shangrilense</name>
    <dbReference type="NCBI Taxonomy" id="460060"/>
    <lineage>
        <taxon>Bacteria</taxon>
        <taxon>Pseudomonadati</taxon>
        <taxon>Pseudomonadota</taxon>
        <taxon>Alphaproteobacteria</taxon>
        <taxon>Hyphomicrobiales</taxon>
        <taxon>Phyllobacteriaceae</taxon>
        <taxon>Mesorhizobium</taxon>
    </lineage>
</organism>
<dbReference type="Pfam" id="PF00005">
    <property type="entry name" value="ABC_tran"/>
    <property type="match status" value="1"/>
</dbReference>
<dbReference type="InterPro" id="IPR027417">
    <property type="entry name" value="P-loop_NTPase"/>
</dbReference>
<comment type="similarity">
    <text evidence="2">Belongs to the ABC transporter superfamily.</text>
</comment>
<evidence type="ECO:0000259" key="9">
    <source>
        <dbReference type="PROSITE" id="PS50893"/>
    </source>
</evidence>
<feature type="transmembrane region" description="Helical" evidence="8">
    <location>
        <begin position="261"/>
        <end position="279"/>
    </location>
</feature>
<evidence type="ECO:0000313" key="10">
    <source>
        <dbReference type="EMBL" id="MET2831500.1"/>
    </source>
</evidence>
<name>A0ABV2DN23_9HYPH</name>
<evidence type="ECO:0000256" key="8">
    <source>
        <dbReference type="SAM" id="Phobius"/>
    </source>
</evidence>
<keyword evidence="3 8" id="KW-0812">Transmembrane</keyword>
<reference evidence="10 11" key="1">
    <citation type="submission" date="2024-06" db="EMBL/GenBank/DDBJ databases">
        <authorList>
            <person name="Kim D.-U."/>
        </authorList>
    </citation>
    <scope>NUCLEOTIDE SEQUENCE [LARGE SCALE GENOMIC DNA]</scope>
    <source>
        <strain evidence="10 11">KACC15460</strain>
    </source>
</reference>
<dbReference type="EMBL" id="JBEWSZ010000004">
    <property type="protein sequence ID" value="MET2831500.1"/>
    <property type="molecule type" value="Genomic_DNA"/>
</dbReference>